<comment type="similarity">
    <text evidence="7">Belongs to the binding-protein-dependent transport system permease family.</text>
</comment>
<keyword evidence="9" id="KW-0762">Sugar transport</keyword>
<dbReference type="AlphaFoldDB" id="A0A7W9S0R1"/>
<evidence type="ECO:0000256" key="4">
    <source>
        <dbReference type="ARBA" id="ARBA00022692"/>
    </source>
</evidence>
<evidence type="ECO:0000256" key="3">
    <source>
        <dbReference type="ARBA" id="ARBA00022475"/>
    </source>
</evidence>
<keyword evidence="3" id="KW-1003">Cell membrane</keyword>
<feature type="domain" description="ABC transmembrane type-1" evidence="8">
    <location>
        <begin position="91"/>
        <end position="285"/>
    </location>
</feature>
<evidence type="ECO:0000256" key="5">
    <source>
        <dbReference type="ARBA" id="ARBA00022989"/>
    </source>
</evidence>
<dbReference type="Pfam" id="PF00528">
    <property type="entry name" value="BPD_transp_1"/>
    <property type="match status" value="1"/>
</dbReference>
<feature type="transmembrane region" description="Helical" evidence="7">
    <location>
        <begin position="204"/>
        <end position="228"/>
    </location>
</feature>
<keyword evidence="10" id="KW-1185">Reference proteome</keyword>
<accession>A0A7W9S0R1</accession>
<feature type="transmembrane region" description="Helical" evidence="7">
    <location>
        <begin position="95"/>
        <end position="116"/>
    </location>
</feature>
<evidence type="ECO:0000256" key="1">
    <source>
        <dbReference type="ARBA" id="ARBA00004651"/>
    </source>
</evidence>
<evidence type="ECO:0000256" key="6">
    <source>
        <dbReference type="ARBA" id="ARBA00023136"/>
    </source>
</evidence>
<dbReference type="PROSITE" id="PS50928">
    <property type="entry name" value="ABC_TM1"/>
    <property type="match status" value="1"/>
</dbReference>
<feature type="transmembrane region" description="Helical" evidence="7">
    <location>
        <begin position="162"/>
        <end position="183"/>
    </location>
</feature>
<protein>
    <submittedName>
        <fullName evidence="9">Multiple sugar transport system permease protein/N-acetylglucosamine transport system permease protein</fullName>
    </submittedName>
</protein>
<organism evidence="9 10">
    <name type="scientific">Aquamicrobium lusatiense</name>
    <dbReference type="NCBI Taxonomy" id="89772"/>
    <lineage>
        <taxon>Bacteria</taxon>
        <taxon>Pseudomonadati</taxon>
        <taxon>Pseudomonadota</taxon>
        <taxon>Alphaproteobacteria</taxon>
        <taxon>Hyphomicrobiales</taxon>
        <taxon>Phyllobacteriaceae</taxon>
        <taxon>Aquamicrobium</taxon>
    </lineage>
</organism>
<proteinExistence type="inferred from homology"/>
<evidence type="ECO:0000313" key="10">
    <source>
        <dbReference type="Proteomes" id="UP000533306"/>
    </source>
</evidence>
<dbReference type="GO" id="GO:0005886">
    <property type="term" value="C:plasma membrane"/>
    <property type="evidence" value="ECO:0007669"/>
    <property type="project" value="UniProtKB-SubCell"/>
</dbReference>
<dbReference type="SUPFAM" id="SSF161098">
    <property type="entry name" value="MetI-like"/>
    <property type="match status" value="1"/>
</dbReference>
<keyword evidence="2 7" id="KW-0813">Transport</keyword>
<name>A0A7W9S0R1_9HYPH</name>
<dbReference type="PANTHER" id="PTHR43744">
    <property type="entry name" value="ABC TRANSPORTER PERMEASE PROTEIN MG189-RELATED-RELATED"/>
    <property type="match status" value="1"/>
</dbReference>
<feature type="transmembrane region" description="Helical" evidence="7">
    <location>
        <begin position="128"/>
        <end position="150"/>
    </location>
</feature>
<dbReference type="RefSeq" id="WP_183827105.1">
    <property type="nucleotide sequence ID" value="NZ_JACHEU010000001.1"/>
</dbReference>
<gene>
    <name evidence="9" type="ORF">HNR59_001110</name>
</gene>
<reference evidence="9 10" key="1">
    <citation type="submission" date="2020-08" db="EMBL/GenBank/DDBJ databases">
        <title>Genomic Encyclopedia of Type Strains, Phase IV (KMG-IV): sequencing the most valuable type-strain genomes for metagenomic binning, comparative biology and taxonomic classification.</title>
        <authorList>
            <person name="Goeker M."/>
        </authorList>
    </citation>
    <scope>NUCLEOTIDE SEQUENCE [LARGE SCALE GENOMIC DNA]</scope>
    <source>
        <strain evidence="9 10">DSM 11099</strain>
    </source>
</reference>
<feature type="transmembrane region" description="Helical" evidence="7">
    <location>
        <begin position="31"/>
        <end position="53"/>
    </location>
</feature>
<dbReference type="PANTHER" id="PTHR43744:SF12">
    <property type="entry name" value="ABC TRANSPORTER PERMEASE PROTEIN MG189-RELATED"/>
    <property type="match status" value="1"/>
</dbReference>
<dbReference type="InterPro" id="IPR000515">
    <property type="entry name" value="MetI-like"/>
</dbReference>
<keyword evidence="4 7" id="KW-0812">Transmembrane</keyword>
<feature type="transmembrane region" description="Helical" evidence="7">
    <location>
        <begin position="264"/>
        <end position="285"/>
    </location>
</feature>
<dbReference type="CDD" id="cd06261">
    <property type="entry name" value="TM_PBP2"/>
    <property type="match status" value="1"/>
</dbReference>
<keyword evidence="6 7" id="KW-0472">Membrane</keyword>
<evidence type="ECO:0000259" key="8">
    <source>
        <dbReference type="PROSITE" id="PS50928"/>
    </source>
</evidence>
<evidence type="ECO:0000313" key="9">
    <source>
        <dbReference type="EMBL" id="MBB6011765.1"/>
    </source>
</evidence>
<evidence type="ECO:0000256" key="7">
    <source>
        <dbReference type="RuleBase" id="RU363032"/>
    </source>
</evidence>
<comment type="caution">
    <text evidence="9">The sequence shown here is derived from an EMBL/GenBank/DDBJ whole genome shotgun (WGS) entry which is preliminary data.</text>
</comment>
<sequence>MSSISTHTPRGQSSLPGTLRAGLERISLSRLVPVVLVWAFVAFDIFVLGWLVLSSFKTTREILEFPWSLPAALQWQNFEEAWVAGNFGVAAMNTLILSVATAGATIIIAAPAAYALSRFRVLGAEPITMFFALGIGIPAQVIVLPLYALMSAFGLVDSLSGLWVLYVATSLPFAVFFLTGFFATMPAELEEAAALDGASPFRTFWSIMLPMARSGIITLFILNLIAHWNETIFALVLLQSQEKETLPLALLKFLQQMQYNAANWGGLFAGMCIVILPILAIYFWLGSRIIEGFTLGGSK</sequence>
<dbReference type="EMBL" id="JACHEU010000001">
    <property type="protein sequence ID" value="MBB6011765.1"/>
    <property type="molecule type" value="Genomic_DNA"/>
</dbReference>
<comment type="subcellular location">
    <subcellularLocation>
        <location evidence="1 7">Cell membrane</location>
        <topology evidence="1 7">Multi-pass membrane protein</topology>
    </subcellularLocation>
</comment>
<dbReference type="Proteomes" id="UP000533306">
    <property type="component" value="Unassembled WGS sequence"/>
</dbReference>
<dbReference type="GO" id="GO:0055085">
    <property type="term" value="P:transmembrane transport"/>
    <property type="evidence" value="ECO:0007669"/>
    <property type="project" value="InterPro"/>
</dbReference>
<evidence type="ECO:0000256" key="2">
    <source>
        <dbReference type="ARBA" id="ARBA00022448"/>
    </source>
</evidence>
<keyword evidence="5 7" id="KW-1133">Transmembrane helix</keyword>
<dbReference type="InterPro" id="IPR035906">
    <property type="entry name" value="MetI-like_sf"/>
</dbReference>
<dbReference type="Gene3D" id="1.10.3720.10">
    <property type="entry name" value="MetI-like"/>
    <property type="match status" value="1"/>
</dbReference>